<dbReference type="AlphaFoldDB" id="A0A556QEJ7"/>
<dbReference type="PROSITE" id="PS50005">
    <property type="entry name" value="TPR"/>
    <property type="match status" value="1"/>
</dbReference>
<name>A0A556QEJ7_9BACT</name>
<keyword evidence="1" id="KW-0802">TPR repeat</keyword>
<evidence type="ECO:0000313" key="2">
    <source>
        <dbReference type="EMBL" id="TSJ75073.1"/>
    </source>
</evidence>
<keyword evidence="3" id="KW-1185">Reference proteome</keyword>
<evidence type="ECO:0000256" key="1">
    <source>
        <dbReference type="PROSITE-ProRule" id="PRU00339"/>
    </source>
</evidence>
<proteinExistence type="predicted"/>
<dbReference type="SMART" id="SM00028">
    <property type="entry name" value="TPR"/>
    <property type="match status" value="3"/>
</dbReference>
<reference evidence="2 3" key="1">
    <citation type="submission" date="2019-07" db="EMBL/GenBank/DDBJ databases">
        <title>Description of 53C-WASEF.</title>
        <authorList>
            <person name="Pitt A."/>
            <person name="Hahn M.W."/>
        </authorList>
    </citation>
    <scope>NUCLEOTIDE SEQUENCE [LARGE SCALE GENOMIC DNA]</scope>
    <source>
        <strain evidence="2 3">53C-WASEF</strain>
    </source>
</reference>
<feature type="repeat" description="TPR" evidence="1">
    <location>
        <begin position="68"/>
        <end position="101"/>
    </location>
</feature>
<dbReference type="PROSITE" id="PS51257">
    <property type="entry name" value="PROKAR_LIPOPROTEIN"/>
    <property type="match status" value="1"/>
</dbReference>
<dbReference type="InterPro" id="IPR019734">
    <property type="entry name" value="TPR_rpt"/>
</dbReference>
<dbReference type="Gene3D" id="1.25.40.10">
    <property type="entry name" value="Tetratricopeptide repeat domain"/>
    <property type="match status" value="1"/>
</dbReference>
<organism evidence="2 3">
    <name type="scientific">Rariglobus hedericola</name>
    <dbReference type="NCBI Taxonomy" id="2597822"/>
    <lineage>
        <taxon>Bacteria</taxon>
        <taxon>Pseudomonadati</taxon>
        <taxon>Verrucomicrobiota</taxon>
        <taxon>Opitutia</taxon>
        <taxon>Opitutales</taxon>
        <taxon>Opitutaceae</taxon>
        <taxon>Rariglobus</taxon>
    </lineage>
</organism>
<evidence type="ECO:0000313" key="3">
    <source>
        <dbReference type="Proteomes" id="UP000315648"/>
    </source>
</evidence>
<sequence length="167" mass="18920">MKKFFTLLACAALLVSAGCSKKPKEVPAAIKAEAATLMSEAQFAMQIREYSRAEELTQRALKLRDDVPEYWVSLGMVRRKQDNKDGARKAYKHALELHIDRYKADKKPEELAQQAFVLGLLGKTEDAVKLLEKGLKEYPDSDIMKKMADPRGLQRTFKSPEFKDLSV</sequence>
<gene>
    <name evidence="2" type="ORF">FPL22_16885</name>
</gene>
<dbReference type="RefSeq" id="WP_144354215.1">
    <property type="nucleotide sequence ID" value="NZ_CBCRVV010000010.1"/>
</dbReference>
<dbReference type="Proteomes" id="UP000315648">
    <property type="component" value="Unassembled WGS sequence"/>
</dbReference>
<accession>A0A556QEJ7</accession>
<comment type="caution">
    <text evidence="2">The sequence shown here is derived from an EMBL/GenBank/DDBJ whole genome shotgun (WGS) entry which is preliminary data.</text>
</comment>
<dbReference type="OrthoDB" id="197329at2"/>
<dbReference type="SUPFAM" id="SSF48452">
    <property type="entry name" value="TPR-like"/>
    <property type="match status" value="1"/>
</dbReference>
<protein>
    <submittedName>
        <fullName evidence="2">Uncharacterized protein</fullName>
    </submittedName>
</protein>
<dbReference type="EMBL" id="VMBG01000004">
    <property type="protein sequence ID" value="TSJ75073.1"/>
    <property type="molecule type" value="Genomic_DNA"/>
</dbReference>
<dbReference type="Pfam" id="PF13181">
    <property type="entry name" value="TPR_8"/>
    <property type="match status" value="1"/>
</dbReference>
<dbReference type="InterPro" id="IPR011990">
    <property type="entry name" value="TPR-like_helical_dom_sf"/>
</dbReference>